<feature type="non-terminal residue" evidence="1">
    <location>
        <position position="1"/>
    </location>
</feature>
<name>A0ABT6XSM9_9FLAO</name>
<gene>
    <name evidence="1" type="ORF">QHT84_11825</name>
    <name evidence="2" type="ORF">QHT84_13475</name>
</gene>
<evidence type="ECO:0000313" key="1">
    <source>
        <dbReference type="EMBL" id="MDI9258103.1"/>
    </source>
</evidence>
<organism evidence="1 3">
    <name type="scientific">Flavobacterium sedimenticola</name>
    <dbReference type="NCBI Taxonomy" id="3043286"/>
    <lineage>
        <taxon>Bacteria</taxon>
        <taxon>Pseudomonadati</taxon>
        <taxon>Bacteroidota</taxon>
        <taxon>Flavobacteriia</taxon>
        <taxon>Flavobacteriales</taxon>
        <taxon>Flavobacteriaceae</taxon>
        <taxon>Flavobacterium</taxon>
    </lineage>
</organism>
<sequence length="38" mass="4510">WDGTYNGVPLPSTDYWFTVDYPEQGVMKQFKAHFSLKR</sequence>
<keyword evidence="3" id="KW-1185">Reference proteome</keyword>
<dbReference type="EMBL" id="JASGBP010000012">
    <property type="protein sequence ID" value="MDI9258430.1"/>
    <property type="molecule type" value="Genomic_DNA"/>
</dbReference>
<accession>A0ABT6XSM9</accession>
<proteinExistence type="predicted"/>
<comment type="caution">
    <text evidence="1">The sequence shown here is derived from an EMBL/GenBank/DDBJ whole genome shotgun (WGS) entry which is preliminary data.</text>
</comment>
<reference evidence="1 3" key="1">
    <citation type="submission" date="2023-05" db="EMBL/GenBank/DDBJ databases">
        <title>Flavobacterium sedimenti sp. nov., isolated from the sediment.</title>
        <authorList>
            <person name="Wu N."/>
        </authorList>
    </citation>
    <scope>NUCLEOTIDE SEQUENCE [LARGE SCALE GENOMIC DNA]</scope>
    <source>
        <strain evidence="1 3">YZ-48</strain>
    </source>
</reference>
<evidence type="ECO:0000313" key="2">
    <source>
        <dbReference type="EMBL" id="MDI9258430.1"/>
    </source>
</evidence>
<dbReference type="EMBL" id="JASGBP010000009">
    <property type="protein sequence ID" value="MDI9258103.1"/>
    <property type="molecule type" value="Genomic_DNA"/>
</dbReference>
<dbReference type="NCBIfam" id="TIGR04131">
    <property type="entry name" value="Bac_Flav_CTERM"/>
    <property type="match status" value="1"/>
</dbReference>
<dbReference type="InterPro" id="IPR026341">
    <property type="entry name" value="T9SS_type_B"/>
</dbReference>
<dbReference type="Proteomes" id="UP001230035">
    <property type="component" value="Unassembled WGS sequence"/>
</dbReference>
<dbReference type="RefSeq" id="WP_283239877.1">
    <property type="nucleotide sequence ID" value="NZ_JASGBP010000009.1"/>
</dbReference>
<evidence type="ECO:0000313" key="3">
    <source>
        <dbReference type="Proteomes" id="UP001230035"/>
    </source>
</evidence>
<protein>
    <submittedName>
        <fullName evidence="1">T9SS type B sorting domain-containing protein</fullName>
    </submittedName>
</protein>